<evidence type="ECO:0000313" key="8">
    <source>
        <dbReference type="EMBL" id="NKE46215.1"/>
    </source>
</evidence>
<evidence type="ECO:0000256" key="1">
    <source>
        <dbReference type="ARBA" id="ARBA00004651"/>
    </source>
</evidence>
<dbReference type="PANTHER" id="PTHR35007">
    <property type="entry name" value="INTEGRAL MEMBRANE PROTEIN-RELATED"/>
    <property type="match status" value="1"/>
</dbReference>
<dbReference type="Pfam" id="PF00482">
    <property type="entry name" value="T2SSF"/>
    <property type="match status" value="1"/>
</dbReference>
<accession>A0ABX1F1K0</accession>
<dbReference type="EMBL" id="JAAVTX010000004">
    <property type="protein sequence ID" value="NKE46215.1"/>
    <property type="molecule type" value="Genomic_DNA"/>
</dbReference>
<evidence type="ECO:0000256" key="3">
    <source>
        <dbReference type="ARBA" id="ARBA00022692"/>
    </source>
</evidence>
<comment type="caution">
    <text evidence="8">The sequence shown here is derived from an EMBL/GenBank/DDBJ whole genome shotgun (WGS) entry which is preliminary data.</text>
</comment>
<organism evidence="8 9">
    <name type="scientific">Falsiroseomonas frigidaquae</name>
    <dbReference type="NCBI Taxonomy" id="487318"/>
    <lineage>
        <taxon>Bacteria</taxon>
        <taxon>Pseudomonadati</taxon>
        <taxon>Pseudomonadota</taxon>
        <taxon>Alphaproteobacteria</taxon>
        <taxon>Acetobacterales</taxon>
        <taxon>Roseomonadaceae</taxon>
        <taxon>Falsiroseomonas</taxon>
    </lineage>
</organism>
<evidence type="ECO:0000259" key="7">
    <source>
        <dbReference type="Pfam" id="PF00482"/>
    </source>
</evidence>
<evidence type="ECO:0000256" key="4">
    <source>
        <dbReference type="ARBA" id="ARBA00022989"/>
    </source>
</evidence>
<keyword evidence="5 6" id="KW-0472">Membrane</keyword>
<feature type="domain" description="Type II secretion system protein GspF" evidence="7">
    <location>
        <begin position="173"/>
        <end position="301"/>
    </location>
</feature>
<evidence type="ECO:0000313" key="9">
    <source>
        <dbReference type="Proteomes" id="UP000765160"/>
    </source>
</evidence>
<reference evidence="8 9" key="1">
    <citation type="submission" date="2020-03" db="EMBL/GenBank/DDBJ databases">
        <title>Roseomonas selenitidurans sp. nov. isolated from soil.</title>
        <authorList>
            <person name="Liu H."/>
        </authorList>
    </citation>
    <scope>NUCLEOTIDE SEQUENCE [LARGE SCALE GENOMIC DNA]</scope>
    <source>
        <strain evidence="8 9">JCM 15073</strain>
    </source>
</reference>
<feature type="transmembrane region" description="Helical" evidence="6">
    <location>
        <begin position="280"/>
        <end position="306"/>
    </location>
</feature>
<feature type="transmembrane region" description="Helical" evidence="6">
    <location>
        <begin position="136"/>
        <end position="157"/>
    </location>
</feature>
<keyword evidence="2" id="KW-1003">Cell membrane</keyword>
<keyword evidence="3 6" id="KW-0812">Transmembrane</keyword>
<sequence>MLTPDTLLMLAAVGGAVCLALIAALLLAHAAEDRDMAVHLRSMVAEAQPKAVERRPVSLGARALGPVLWLGEVLRNSAFVSEKDAAGFQRSVAAAGLDPRAAVPALIGAKAVLVVLLPAAATTYGAMAEVSTMNGAMLFASALCLGVVLPNWLVGMLRRRFQQRLRMGLPDGLDLLVVAAEAGLGLETAVDRVAREMQGSNPAIALEFSILVQELRMLPDRRAALERMGERTEMEGFKRLGATLSQTLRYGTPLAQALRVLSAEMRTERMLRIEEKAIRLPALLVGPLILFILPALFIALVGPSVLEIGRQFSGTP</sequence>
<comment type="subcellular location">
    <subcellularLocation>
        <location evidence="1">Cell membrane</location>
        <topology evidence="1">Multi-pass membrane protein</topology>
    </subcellularLocation>
</comment>
<evidence type="ECO:0000256" key="5">
    <source>
        <dbReference type="ARBA" id="ARBA00023136"/>
    </source>
</evidence>
<dbReference type="PANTHER" id="PTHR35007:SF2">
    <property type="entry name" value="PILUS ASSEMBLE PROTEIN"/>
    <property type="match status" value="1"/>
</dbReference>
<dbReference type="RefSeq" id="WP_168050719.1">
    <property type="nucleotide sequence ID" value="NZ_JAATJR010000004.1"/>
</dbReference>
<protein>
    <submittedName>
        <fullName evidence="8">Type II secretion system F family protein</fullName>
    </submittedName>
</protein>
<gene>
    <name evidence="8" type="ORF">HB662_15625</name>
</gene>
<name>A0ABX1F1K0_9PROT</name>
<keyword evidence="4 6" id="KW-1133">Transmembrane helix</keyword>
<evidence type="ECO:0000256" key="2">
    <source>
        <dbReference type="ARBA" id="ARBA00022475"/>
    </source>
</evidence>
<dbReference type="InterPro" id="IPR018076">
    <property type="entry name" value="T2SS_GspF_dom"/>
</dbReference>
<dbReference type="Proteomes" id="UP000765160">
    <property type="component" value="Unassembled WGS sequence"/>
</dbReference>
<proteinExistence type="predicted"/>
<keyword evidence="9" id="KW-1185">Reference proteome</keyword>
<evidence type="ECO:0000256" key="6">
    <source>
        <dbReference type="SAM" id="Phobius"/>
    </source>
</evidence>